<dbReference type="OrthoDB" id="10405336at2759"/>
<dbReference type="AlphaFoldDB" id="A0A0V1LL84"/>
<evidence type="ECO:0000313" key="2">
    <source>
        <dbReference type="Proteomes" id="UP000054721"/>
    </source>
</evidence>
<dbReference type="Proteomes" id="UP000054721">
    <property type="component" value="Unassembled WGS sequence"/>
</dbReference>
<keyword evidence="2" id="KW-1185">Reference proteome</keyword>
<protein>
    <submittedName>
        <fullName evidence="1">Uncharacterized protein</fullName>
    </submittedName>
</protein>
<proteinExistence type="predicted"/>
<comment type="caution">
    <text evidence="1">The sequence shown here is derived from an EMBL/GenBank/DDBJ whole genome shotgun (WGS) entry which is preliminary data.</text>
</comment>
<dbReference type="EMBL" id="JYDW01000032">
    <property type="protein sequence ID" value="KRZ60119.1"/>
    <property type="molecule type" value="Genomic_DNA"/>
</dbReference>
<name>A0A0V1LL84_9BILA</name>
<gene>
    <name evidence="1" type="ORF">T02_14187</name>
</gene>
<organism evidence="1 2">
    <name type="scientific">Trichinella nativa</name>
    <dbReference type="NCBI Taxonomy" id="6335"/>
    <lineage>
        <taxon>Eukaryota</taxon>
        <taxon>Metazoa</taxon>
        <taxon>Ecdysozoa</taxon>
        <taxon>Nematoda</taxon>
        <taxon>Enoplea</taxon>
        <taxon>Dorylaimia</taxon>
        <taxon>Trichinellida</taxon>
        <taxon>Trichinellidae</taxon>
        <taxon>Trichinella</taxon>
    </lineage>
</organism>
<evidence type="ECO:0000313" key="1">
    <source>
        <dbReference type="EMBL" id="KRZ60119.1"/>
    </source>
</evidence>
<accession>A0A0V1LL84</accession>
<sequence length="72" mass="8428">MLHMHNSIKAESNIFEVKLMQIISSCRQTQLDVESTEYFCKLIAPLFIIQRELEVKNEQTVAKSFCYMKAVE</sequence>
<reference evidence="1 2" key="1">
    <citation type="submission" date="2015-05" db="EMBL/GenBank/DDBJ databases">
        <title>Evolution of Trichinella species and genotypes.</title>
        <authorList>
            <person name="Korhonen P.K."/>
            <person name="Edoardo P."/>
            <person name="Giuseppe L.R."/>
            <person name="Gasser R.B."/>
        </authorList>
    </citation>
    <scope>NUCLEOTIDE SEQUENCE [LARGE SCALE GENOMIC DNA]</scope>
    <source>
        <strain evidence="1">ISS10</strain>
    </source>
</reference>